<sequence>MRTKINFLSDPNSKEYVFVKNLIFKYGISISTNKIKEILMENNFYCPGDTTLKKAIKVLKETMVREKNEFEIKEINMPIISAKYYCQFYRDMGSFVENIDTKRSNNGVFVKCEENCDIFTKCFGYFYINSSVSNKKKYYECKKCKQLSKSNVVKKISTLDIQKNVYTEHNINCVPVRLIDVVREACIKKFCKSMDGFDAVARIQYHKYMEMFADFLSKNNLTGTDFWVEFDLIKDFASFGEYLRVRKFRLDNDIIIDGSIISFAGENIVLHYQPNNTVIFATQSSLRILSNSNTWIADGTFKSSATGYTQLYSISGITNEENGKCCVAVWILLKGKSEKVYTESFGIIKNYLVTYFGRESIIDKNVVLDKEFSATRSFLSVFDGISINYCLFHYKMCIIRRIKSLTKLRKCYFSKKKSSRRIESYNLRKMREPTIIASLEIKYYLKLYLGLPFLPEGLFQEGV</sequence>
<organism evidence="1 2">
    <name type="scientific">Strongyloides papillosus</name>
    <name type="common">Intestinal threadworm</name>
    <dbReference type="NCBI Taxonomy" id="174720"/>
    <lineage>
        <taxon>Eukaryota</taxon>
        <taxon>Metazoa</taxon>
        <taxon>Ecdysozoa</taxon>
        <taxon>Nematoda</taxon>
        <taxon>Chromadorea</taxon>
        <taxon>Rhabditida</taxon>
        <taxon>Tylenchina</taxon>
        <taxon>Panagrolaimomorpha</taxon>
        <taxon>Strongyloidoidea</taxon>
        <taxon>Strongyloididae</taxon>
        <taxon>Strongyloides</taxon>
    </lineage>
</organism>
<dbReference type="AlphaFoldDB" id="A0A0N5C992"/>
<name>A0A0N5C992_STREA</name>
<protein>
    <submittedName>
        <fullName evidence="2">MULE domain-containing protein</fullName>
    </submittedName>
</protein>
<reference evidence="2" key="1">
    <citation type="submission" date="2017-02" db="UniProtKB">
        <authorList>
            <consortium name="WormBaseParasite"/>
        </authorList>
    </citation>
    <scope>IDENTIFICATION</scope>
</reference>
<keyword evidence="1" id="KW-1185">Reference proteome</keyword>
<dbReference type="Proteomes" id="UP000046392">
    <property type="component" value="Unplaced"/>
</dbReference>
<accession>A0A0N5C992</accession>
<dbReference type="WBParaSite" id="SPAL_0001447500.1">
    <property type="protein sequence ID" value="SPAL_0001447500.1"/>
    <property type="gene ID" value="SPAL_0001447500"/>
</dbReference>
<proteinExistence type="predicted"/>
<evidence type="ECO:0000313" key="2">
    <source>
        <dbReference type="WBParaSite" id="SPAL_0001447500.1"/>
    </source>
</evidence>
<evidence type="ECO:0000313" key="1">
    <source>
        <dbReference type="Proteomes" id="UP000046392"/>
    </source>
</evidence>